<reference evidence="1 2" key="1">
    <citation type="submission" date="2023-07" db="EMBL/GenBank/DDBJ databases">
        <title>Sorghum-associated microbial communities from plants grown in Nebraska, USA.</title>
        <authorList>
            <person name="Schachtman D."/>
        </authorList>
    </citation>
    <scope>NUCLEOTIDE SEQUENCE [LARGE SCALE GENOMIC DNA]</scope>
    <source>
        <strain evidence="1 2">BE313</strain>
    </source>
</reference>
<comment type="caution">
    <text evidence="1">The sequence shown here is derived from an EMBL/GenBank/DDBJ whole genome shotgun (WGS) entry which is preliminary data.</text>
</comment>
<protein>
    <recommendedName>
        <fullName evidence="3">Exonuclease domain-containing protein</fullName>
    </recommendedName>
</protein>
<dbReference type="Gene3D" id="3.30.420.10">
    <property type="entry name" value="Ribonuclease H-like superfamily/Ribonuclease H"/>
    <property type="match status" value="1"/>
</dbReference>
<accession>A0ABU2C3D1</accession>
<sequence>MLLTTPMPAVLDIEASGFGRSSYPIEVGCVLSDGKSFCTLIRPEPEWTHWDPEAELLHRIPRGLVVDKGRSAVEVAHLLNTQLRGQTVYSDGWANDFTWISALYEVADLSPYFKLENLRSLLREDEVDRWHDLKQQVGEELGEQRHRASSDARLLQRTLQRLMEQR</sequence>
<dbReference type="InterPro" id="IPR012337">
    <property type="entry name" value="RNaseH-like_sf"/>
</dbReference>
<dbReference type="InterPro" id="IPR036397">
    <property type="entry name" value="RNaseH_sf"/>
</dbReference>
<evidence type="ECO:0000313" key="2">
    <source>
        <dbReference type="Proteomes" id="UP001180487"/>
    </source>
</evidence>
<keyword evidence="2" id="KW-1185">Reference proteome</keyword>
<dbReference type="EMBL" id="JAVDXT010000001">
    <property type="protein sequence ID" value="MDR7375849.1"/>
    <property type="molecule type" value="Genomic_DNA"/>
</dbReference>
<dbReference type="RefSeq" id="WP_116605641.1">
    <property type="nucleotide sequence ID" value="NZ_JAVDXT010000001.1"/>
</dbReference>
<organism evidence="1 2">
    <name type="scientific">Rhodoferax ferrireducens</name>
    <dbReference type="NCBI Taxonomy" id="192843"/>
    <lineage>
        <taxon>Bacteria</taxon>
        <taxon>Pseudomonadati</taxon>
        <taxon>Pseudomonadota</taxon>
        <taxon>Betaproteobacteria</taxon>
        <taxon>Burkholderiales</taxon>
        <taxon>Comamonadaceae</taxon>
        <taxon>Rhodoferax</taxon>
    </lineage>
</organism>
<gene>
    <name evidence="1" type="ORF">J2X19_000507</name>
</gene>
<evidence type="ECO:0008006" key="3">
    <source>
        <dbReference type="Google" id="ProtNLM"/>
    </source>
</evidence>
<dbReference type="Proteomes" id="UP001180487">
    <property type="component" value="Unassembled WGS sequence"/>
</dbReference>
<dbReference type="SUPFAM" id="SSF53098">
    <property type="entry name" value="Ribonuclease H-like"/>
    <property type="match status" value="1"/>
</dbReference>
<name>A0ABU2C3D1_9BURK</name>
<evidence type="ECO:0000313" key="1">
    <source>
        <dbReference type="EMBL" id="MDR7375849.1"/>
    </source>
</evidence>
<proteinExistence type="predicted"/>